<reference evidence="8 9" key="1">
    <citation type="submission" date="2016-08" db="EMBL/GenBank/DDBJ databases">
        <authorList>
            <person name="Seilhamer J.J."/>
        </authorList>
    </citation>
    <scope>NUCLEOTIDE SEQUENCE [LARGE SCALE GENOMIC DNA]</scope>
    <source>
        <strain evidence="8 9">A37T2</strain>
    </source>
</reference>
<evidence type="ECO:0000313" key="9">
    <source>
        <dbReference type="Proteomes" id="UP000242818"/>
    </source>
</evidence>
<dbReference type="InterPro" id="IPR036259">
    <property type="entry name" value="MFS_trans_sf"/>
</dbReference>
<feature type="transmembrane region" description="Helical" evidence="7">
    <location>
        <begin position="176"/>
        <end position="195"/>
    </location>
</feature>
<dbReference type="Pfam" id="PF05977">
    <property type="entry name" value="MFS_3"/>
    <property type="match status" value="1"/>
</dbReference>
<evidence type="ECO:0000256" key="1">
    <source>
        <dbReference type="ARBA" id="ARBA00004651"/>
    </source>
</evidence>
<dbReference type="Gene3D" id="1.20.1250.20">
    <property type="entry name" value="MFS general substrate transporter like domains"/>
    <property type="match status" value="1"/>
</dbReference>
<keyword evidence="5 7" id="KW-1133">Transmembrane helix</keyword>
<dbReference type="AlphaFoldDB" id="A0A1C4FCD3"/>
<keyword evidence="3" id="KW-1003">Cell membrane</keyword>
<feature type="transmembrane region" description="Helical" evidence="7">
    <location>
        <begin position="48"/>
        <end position="68"/>
    </location>
</feature>
<organism evidence="8 9">
    <name type="scientific">Chitinophaga costaii</name>
    <dbReference type="NCBI Taxonomy" id="1335309"/>
    <lineage>
        <taxon>Bacteria</taxon>
        <taxon>Pseudomonadati</taxon>
        <taxon>Bacteroidota</taxon>
        <taxon>Chitinophagia</taxon>
        <taxon>Chitinophagales</taxon>
        <taxon>Chitinophagaceae</taxon>
        <taxon>Chitinophaga</taxon>
    </lineage>
</organism>
<sequence>MNPALLFRSLRARNFRLYFTGQFISLIGTWMQRVAIAWLVYRLTNSELMLGIVSFASLIPSLILSPYAGALADRHNRYNILFISQVASMLQSGAMAAMVLCGWYSMTGIIILSIAQGVINSFDTTSRQSLMVSLIDHKEDLPNAIALNSSMVNLARLLGPVVAGVLLTAWGEGVCFFVDFLSFVAVLISLLMMRLQLPPRKASKGSVWEGLRLGYQYLNEARDIKASILLLAVISMCVTPYNTLMPVFAKATFHGGKAVYSSLQTFVGAGALIMAIYMASLKPGRDVLRIENIMSAVFACAVLLFAFCHWLPLGLVLMIFSGAGMMGTISCTNTYVQTHVAENMRSRVISYYVMAFQGTIPIGALLVGWSAEYFGTAITLGIQGAIGLTAAALFALHVKKLKAMPAATAASIRA</sequence>
<dbReference type="STRING" id="1335309.GA0116948_11353"/>
<feature type="transmembrane region" description="Helical" evidence="7">
    <location>
        <begin position="261"/>
        <end position="281"/>
    </location>
</feature>
<dbReference type="Proteomes" id="UP000242818">
    <property type="component" value="Unassembled WGS sequence"/>
</dbReference>
<dbReference type="GO" id="GO:0005886">
    <property type="term" value="C:plasma membrane"/>
    <property type="evidence" value="ECO:0007669"/>
    <property type="project" value="UniProtKB-SubCell"/>
</dbReference>
<evidence type="ECO:0000256" key="3">
    <source>
        <dbReference type="ARBA" id="ARBA00022475"/>
    </source>
</evidence>
<proteinExistence type="predicted"/>
<gene>
    <name evidence="8" type="ORF">GA0116948_11353</name>
</gene>
<evidence type="ECO:0000256" key="5">
    <source>
        <dbReference type="ARBA" id="ARBA00022989"/>
    </source>
</evidence>
<evidence type="ECO:0000256" key="4">
    <source>
        <dbReference type="ARBA" id="ARBA00022692"/>
    </source>
</evidence>
<comment type="subcellular location">
    <subcellularLocation>
        <location evidence="1">Cell membrane</location>
        <topology evidence="1">Multi-pass membrane protein</topology>
    </subcellularLocation>
</comment>
<dbReference type="SUPFAM" id="SSF103473">
    <property type="entry name" value="MFS general substrate transporter"/>
    <property type="match status" value="1"/>
</dbReference>
<feature type="transmembrane region" description="Helical" evidence="7">
    <location>
        <begin position="228"/>
        <end position="249"/>
    </location>
</feature>
<dbReference type="CDD" id="cd06173">
    <property type="entry name" value="MFS_MefA_like"/>
    <property type="match status" value="1"/>
</dbReference>
<keyword evidence="2" id="KW-0813">Transport</keyword>
<feature type="transmembrane region" description="Helical" evidence="7">
    <location>
        <begin position="293"/>
        <end position="312"/>
    </location>
</feature>
<dbReference type="EMBL" id="FMAR01000013">
    <property type="protein sequence ID" value="SCC53494.1"/>
    <property type="molecule type" value="Genomic_DNA"/>
</dbReference>
<accession>A0A1C4FCD3</accession>
<feature type="transmembrane region" description="Helical" evidence="7">
    <location>
        <begin position="20"/>
        <end position="41"/>
    </location>
</feature>
<dbReference type="PANTHER" id="PTHR23513">
    <property type="entry name" value="INTEGRAL MEMBRANE EFFLUX PROTEIN-RELATED"/>
    <property type="match status" value="1"/>
</dbReference>
<dbReference type="OrthoDB" id="9775268at2"/>
<feature type="transmembrane region" description="Helical" evidence="7">
    <location>
        <begin position="318"/>
        <end position="336"/>
    </location>
</feature>
<feature type="transmembrane region" description="Helical" evidence="7">
    <location>
        <begin position="373"/>
        <end position="396"/>
    </location>
</feature>
<evidence type="ECO:0000256" key="2">
    <source>
        <dbReference type="ARBA" id="ARBA00022448"/>
    </source>
</evidence>
<evidence type="ECO:0000256" key="7">
    <source>
        <dbReference type="SAM" id="Phobius"/>
    </source>
</evidence>
<evidence type="ECO:0000256" key="6">
    <source>
        <dbReference type="ARBA" id="ARBA00023136"/>
    </source>
</evidence>
<dbReference type="PANTHER" id="PTHR23513:SF11">
    <property type="entry name" value="STAPHYLOFERRIN A TRANSPORTER"/>
    <property type="match status" value="1"/>
</dbReference>
<keyword evidence="6 7" id="KW-0472">Membrane</keyword>
<keyword evidence="4 7" id="KW-0812">Transmembrane</keyword>
<evidence type="ECO:0000313" key="8">
    <source>
        <dbReference type="EMBL" id="SCC53494.1"/>
    </source>
</evidence>
<feature type="transmembrane region" description="Helical" evidence="7">
    <location>
        <begin position="80"/>
        <end position="104"/>
    </location>
</feature>
<dbReference type="RefSeq" id="WP_089714111.1">
    <property type="nucleotide sequence ID" value="NZ_FMAR01000013.1"/>
</dbReference>
<feature type="transmembrane region" description="Helical" evidence="7">
    <location>
        <begin position="348"/>
        <end position="367"/>
    </location>
</feature>
<name>A0A1C4FCD3_9BACT</name>
<protein>
    <submittedName>
        <fullName evidence="8">Predicted arabinose efflux permease, MFS family</fullName>
    </submittedName>
</protein>
<keyword evidence="9" id="KW-1185">Reference proteome</keyword>
<dbReference type="InterPro" id="IPR010290">
    <property type="entry name" value="TM_effector"/>
</dbReference>